<evidence type="ECO:0000313" key="2">
    <source>
        <dbReference type="Proteomes" id="UP000291269"/>
    </source>
</evidence>
<dbReference type="Proteomes" id="UP000291269">
    <property type="component" value="Unassembled WGS sequence"/>
</dbReference>
<evidence type="ECO:0000313" key="1">
    <source>
        <dbReference type="EMBL" id="RXZ61522.1"/>
    </source>
</evidence>
<dbReference type="EMBL" id="SDOZ01000002">
    <property type="protein sequence ID" value="RXZ61522.1"/>
    <property type="molecule type" value="Genomic_DNA"/>
</dbReference>
<sequence>MKTQSKEYRKLENVEPFNGYLFRSCYYHQLIAAYAHFGIDKNFIMMNYLPLYSYDPKTEGYAVKDLELFSPSEMEEYTGIRVTAKRDSANVVRDTLYHLRRDRPVIVAVDASLLPYRKDVYQKLPTIHYLLLYGFDLGAKEFIAMEHMYLNSQIYRESRIGFELLETAFRGAVRSFGKENQRMVVAVQRIQKKTGVRPLVIGKNYSEEITASYSILKKLIAHLSEIYDREAGYFENAAPLPVFYGEYAHRKRIQKHCLDRCLKDKQLSALIDRIIDNISIVLGVTQKSIVMRRYDKQLGAKIKGRLEEILSLEKSVHDTMSHFYRKGRQLWE</sequence>
<protein>
    <recommendedName>
        <fullName evidence="3">Butirosin biosynthesis protein H N-terminal domain-containing protein</fullName>
    </recommendedName>
</protein>
<organism evidence="1 2">
    <name type="scientific">Candidatus Borkfalkia ceftriaxoniphila</name>
    <dbReference type="NCBI Taxonomy" id="2508949"/>
    <lineage>
        <taxon>Bacteria</taxon>
        <taxon>Bacillati</taxon>
        <taxon>Bacillota</taxon>
        <taxon>Clostridia</taxon>
        <taxon>Christensenellales</taxon>
        <taxon>Christensenellaceae</taxon>
        <taxon>Candidatus Borkfalkia</taxon>
    </lineage>
</organism>
<reference evidence="1 2" key="1">
    <citation type="journal article" date="2019" name="Gut">
        <title>Antibiotics-induced monodominance of a novel gut bacterial order.</title>
        <authorList>
            <person name="Hildebrand F."/>
            <person name="Moitinho-Silva L."/>
            <person name="Blasche S."/>
            <person name="Jahn M.T."/>
            <person name="Gossmann T.I."/>
            <person name="Heuerta-Cepas J."/>
            <person name="Hercog R."/>
            <person name="Luetge M."/>
            <person name="Bahram M."/>
            <person name="Pryszlak A."/>
            <person name="Alves R.J."/>
            <person name="Waszak S.M."/>
            <person name="Zhu A."/>
            <person name="Ye L."/>
            <person name="Costea P.I."/>
            <person name="Aalvink S."/>
            <person name="Belzer C."/>
            <person name="Forslund S.K."/>
            <person name="Sunagawa S."/>
            <person name="Hentschel U."/>
            <person name="Merten C."/>
            <person name="Patil K.R."/>
            <person name="Benes V."/>
            <person name="Bork P."/>
        </authorList>
    </citation>
    <scope>NUCLEOTIDE SEQUENCE [LARGE SCALE GENOMIC DNA]</scope>
    <source>
        <strain evidence="1 2">HDS1380</strain>
    </source>
</reference>
<proteinExistence type="predicted"/>
<evidence type="ECO:0008006" key="3">
    <source>
        <dbReference type="Google" id="ProtNLM"/>
    </source>
</evidence>
<name>A0A4Q2KDD8_9FIRM</name>
<dbReference type="RefSeq" id="WP_129224298.1">
    <property type="nucleotide sequence ID" value="NZ_SDOZ01000002.1"/>
</dbReference>
<comment type="caution">
    <text evidence="1">The sequence shown here is derived from an EMBL/GenBank/DDBJ whole genome shotgun (WGS) entry which is preliminary data.</text>
</comment>
<keyword evidence="2" id="KW-1185">Reference proteome</keyword>
<gene>
    <name evidence="1" type="ORF">ESZ91_03770</name>
</gene>
<dbReference type="AlphaFoldDB" id="A0A4Q2KDD8"/>
<dbReference type="OrthoDB" id="1737154at2"/>
<accession>A0A4Q2KDD8</accession>